<evidence type="ECO:0000313" key="3">
    <source>
        <dbReference type="Proteomes" id="UP000320386"/>
    </source>
</evidence>
<accession>A0A518BUP5</accession>
<keyword evidence="3" id="KW-1185">Reference proteome</keyword>
<dbReference type="KEGG" id="mcad:Pan265_05390"/>
<reference evidence="2 3" key="1">
    <citation type="submission" date="2019-02" db="EMBL/GenBank/DDBJ databases">
        <title>Deep-cultivation of Planctomycetes and their phenomic and genomic characterization uncovers novel biology.</title>
        <authorList>
            <person name="Wiegand S."/>
            <person name="Jogler M."/>
            <person name="Boedeker C."/>
            <person name="Pinto D."/>
            <person name="Vollmers J."/>
            <person name="Rivas-Marin E."/>
            <person name="Kohn T."/>
            <person name="Peeters S.H."/>
            <person name="Heuer A."/>
            <person name="Rast P."/>
            <person name="Oberbeckmann S."/>
            <person name="Bunk B."/>
            <person name="Jeske O."/>
            <person name="Meyerdierks A."/>
            <person name="Storesund J.E."/>
            <person name="Kallscheuer N."/>
            <person name="Luecker S."/>
            <person name="Lage O.M."/>
            <person name="Pohl T."/>
            <person name="Merkel B.J."/>
            <person name="Hornburger P."/>
            <person name="Mueller R.-W."/>
            <person name="Bruemmer F."/>
            <person name="Labrenz M."/>
            <person name="Spormann A.M."/>
            <person name="Op den Camp H."/>
            <person name="Overmann J."/>
            <person name="Amann R."/>
            <person name="Jetten M.S.M."/>
            <person name="Mascher T."/>
            <person name="Medema M.H."/>
            <person name="Devos D.P."/>
            <person name="Kaster A.-K."/>
            <person name="Ovreas L."/>
            <person name="Rohde M."/>
            <person name="Galperin M.Y."/>
            <person name="Jogler C."/>
        </authorList>
    </citation>
    <scope>NUCLEOTIDE SEQUENCE [LARGE SCALE GENOMIC DNA]</scope>
    <source>
        <strain evidence="2 3">Pan265</strain>
    </source>
</reference>
<keyword evidence="2" id="KW-0808">Transferase</keyword>
<dbReference type="Gene3D" id="3.40.50.2000">
    <property type="entry name" value="Glycogen Phosphorylase B"/>
    <property type="match status" value="2"/>
</dbReference>
<protein>
    <submittedName>
        <fullName evidence="2">Alpha-D-kanosaminyltransferase</fullName>
        <ecNumber evidence="2">2.4.1.301</ecNumber>
    </submittedName>
</protein>
<dbReference type="InterPro" id="IPR050194">
    <property type="entry name" value="Glycosyltransferase_grp1"/>
</dbReference>
<gene>
    <name evidence="2" type="primary">kanE_1</name>
    <name evidence="2" type="ORF">Pan265_05390</name>
</gene>
<dbReference type="PANTHER" id="PTHR45947">
    <property type="entry name" value="SULFOQUINOVOSYL TRANSFERASE SQD2"/>
    <property type="match status" value="1"/>
</dbReference>
<organism evidence="2 3">
    <name type="scientific">Mucisphaera calidilacus</name>
    <dbReference type="NCBI Taxonomy" id="2527982"/>
    <lineage>
        <taxon>Bacteria</taxon>
        <taxon>Pseudomonadati</taxon>
        <taxon>Planctomycetota</taxon>
        <taxon>Phycisphaerae</taxon>
        <taxon>Phycisphaerales</taxon>
        <taxon>Phycisphaeraceae</taxon>
        <taxon>Mucisphaera</taxon>
    </lineage>
</organism>
<feature type="domain" description="Glycosyltransferase subfamily 4-like N-terminal" evidence="1">
    <location>
        <begin position="51"/>
        <end position="206"/>
    </location>
</feature>
<dbReference type="EMBL" id="CP036280">
    <property type="protein sequence ID" value="QDU70708.1"/>
    <property type="molecule type" value="Genomic_DNA"/>
</dbReference>
<evidence type="ECO:0000313" key="2">
    <source>
        <dbReference type="EMBL" id="QDU70708.1"/>
    </source>
</evidence>
<dbReference type="AlphaFoldDB" id="A0A518BUP5"/>
<dbReference type="Pfam" id="PF13692">
    <property type="entry name" value="Glyco_trans_1_4"/>
    <property type="match status" value="1"/>
</dbReference>
<dbReference type="Proteomes" id="UP000320386">
    <property type="component" value="Chromosome"/>
</dbReference>
<dbReference type="SUPFAM" id="SSF53756">
    <property type="entry name" value="UDP-Glycosyltransferase/glycogen phosphorylase"/>
    <property type="match status" value="1"/>
</dbReference>
<dbReference type="PANTHER" id="PTHR45947:SF15">
    <property type="entry name" value="TEICHURONIC ACID BIOSYNTHESIS GLYCOSYLTRANSFERASE TUAC-RELATED"/>
    <property type="match status" value="1"/>
</dbReference>
<sequence length="401" mass="44642">MRIAYLVNQYPKLSHTFIRREIAALEQLGHTVDRYSVRQTSDHVDPEDRREAANTRIILRGTGPLVAATTWCKLTRPARWIKACFATLRLARHSERGLMRHLIYLMEAARLVADLDRQPVDHLHAHFGTNSATVAYLTSILGGPPYSFTTHGPEEFDKVPAIGLPEKLEHAAAAIAITSFCRSQLMRWMPVDRWDRIHEVHCGLDEHFLGSEPTPVPDTPRLVCVGRICEQKGQLLLIEAVARVRDEGQPVQLVLAGDGDMRPLAEQTINQLNLHDHVSITGWIDATRVRDEILASRALVLPSFAEGLPVVIMEAMALARPVLSTYIAGIPELVREPDNGLLVPAGDIDQLTDAIKRILTLNTQTLTDMGKQGRNAVLERHNANTEAARLAKVFQQVSSKP</sequence>
<dbReference type="GO" id="GO:0016757">
    <property type="term" value="F:glycosyltransferase activity"/>
    <property type="evidence" value="ECO:0007669"/>
    <property type="project" value="UniProtKB-KW"/>
</dbReference>
<dbReference type="InterPro" id="IPR028098">
    <property type="entry name" value="Glyco_trans_4-like_N"/>
</dbReference>
<keyword evidence="2" id="KW-0328">Glycosyltransferase</keyword>
<proteinExistence type="predicted"/>
<name>A0A518BUP5_9BACT</name>
<evidence type="ECO:0000259" key="1">
    <source>
        <dbReference type="Pfam" id="PF13439"/>
    </source>
</evidence>
<dbReference type="Pfam" id="PF13439">
    <property type="entry name" value="Glyco_transf_4"/>
    <property type="match status" value="1"/>
</dbReference>
<dbReference type="OrthoDB" id="73743at2"/>
<dbReference type="EC" id="2.4.1.301" evidence="2"/>
<dbReference type="RefSeq" id="WP_145444861.1">
    <property type="nucleotide sequence ID" value="NZ_CP036280.1"/>
</dbReference>